<sequence length="352" mass="38137">MRRRPYPKEEIAYKKRIRSGGPLLAMSTLISRTRSYPRQQIQQAVLDGYRLSSQDALLPAANGRTYPQRFLLRGPNAANWRIPNDRVNVNRLVEFPIIRNDAGQFVPFTNGSDQGPDRVVFDGATGYFAGIFTHRGEPGNGFHQCLGHNQDVNEPVIDNDFGPTILDADPFGWFSGGSSGSGGFPMKRGQIYPAASFDLSTKGCPSSDGQCYCYNTVTDQGWFPRDAGVQAIDQACADWSGQAVPTSPSSTDVQTLSSTKQVSTGDSNWVIEMDVWQTLVVGSSASTVDKQNCIDALTSAMDNCQTSTVMEKIGGEYIVHISGVGSQQYVIHPAGGNPAPSTSSPTPVHFNL</sequence>
<dbReference type="GO" id="GO:0016787">
    <property type="term" value="F:hydrolase activity"/>
    <property type="evidence" value="ECO:0007669"/>
    <property type="project" value="UniProtKB-KW"/>
</dbReference>
<accession>A0A9W7STC5</accession>
<dbReference type="Gene3D" id="3.10.450.30">
    <property type="entry name" value="Microbial ribonucleases"/>
    <property type="match status" value="1"/>
</dbReference>
<protein>
    <submittedName>
        <fullName evidence="3">Guanyl-specific ribonuclease F1</fullName>
    </submittedName>
</protein>
<keyword evidence="2" id="KW-0378">Hydrolase</keyword>
<comment type="caution">
    <text evidence="3">The sequence shown here is derived from an EMBL/GenBank/DDBJ whole genome shotgun (WGS) entry which is preliminary data.</text>
</comment>
<dbReference type="GO" id="GO:0004521">
    <property type="term" value="F:RNA endonuclease activity"/>
    <property type="evidence" value="ECO:0007669"/>
    <property type="project" value="InterPro"/>
</dbReference>
<dbReference type="InterPro" id="IPR000026">
    <property type="entry name" value="N1-like"/>
</dbReference>
<name>A0A9W7STC5_9PEZI</name>
<proteinExistence type="predicted"/>
<gene>
    <name evidence="3" type="ORF">Tdes44962_MAKER02438</name>
</gene>
<dbReference type="Proteomes" id="UP001138500">
    <property type="component" value="Unassembled WGS sequence"/>
</dbReference>
<evidence type="ECO:0000256" key="2">
    <source>
        <dbReference type="ARBA" id="ARBA00022801"/>
    </source>
</evidence>
<dbReference type="EMBL" id="RIBY02001667">
    <property type="protein sequence ID" value="KAH9828273.1"/>
    <property type="molecule type" value="Genomic_DNA"/>
</dbReference>
<dbReference type="AlphaFoldDB" id="A0A9W7STC5"/>
<evidence type="ECO:0000313" key="3">
    <source>
        <dbReference type="EMBL" id="KAH9828273.1"/>
    </source>
</evidence>
<reference evidence="3 4" key="1">
    <citation type="journal article" date="2018" name="IMA Fungus">
        <title>IMA Genome-F 10: Nine draft genome sequences of Claviceps purpurea s.lat., including C. arundinis, C. humidiphila, and C. cf. spartinae, pseudomolecules for the pitch canker pathogen Fusarium circinatum, draft genome of Davidsoniella eucalypti, Grosmannia galeiformis, Quambalaria eucalypti, and Teratosphaeria destructans.</title>
        <authorList>
            <person name="Wingfield B.D."/>
            <person name="Liu M."/>
            <person name="Nguyen H.D."/>
            <person name="Lane F.A."/>
            <person name="Morgan S.W."/>
            <person name="De Vos L."/>
            <person name="Wilken P.M."/>
            <person name="Duong T.A."/>
            <person name="Aylward J."/>
            <person name="Coetzee M.P."/>
            <person name="Dadej K."/>
            <person name="De Beer Z.W."/>
            <person name="Findlay W."/>
            <person name="Havenga M."/>
            <person name="Kolarik M."/>
            <person name="Menzies J.G."/>
            <person name="Naidoo K."/>
            <person name="Pochopski O."/>
            <person name="Shoukouhi P."/>
            <person name="Santana Q.C."/>
            <person name="Seifert K.A."/>
            <person name="Soal N."/>
            <person name="Steenkamp E.T."/>
            <person name="Tatham C.T."/>
            <person name="van der Nest M.A."/>
            <person name="Wingfield M.J."/>
        </authorList>
    </citation>
    <scope>NUCLEOTIDE SEQUENCE [LARGE SCALE GENOMIC DNA]</scope>
    <source>
        <strain evidence="3">CMW44962</strain>
    </source>
</reference>
<organism evidence="3 4">
    <name type="scientific">Teratosphaeria destructans</name>
    <dbReference type="NCBI Taxonomy" id="418781"/>
    <lineage>
        <taxon>Eukaryota</taxon>
        <taxon>Fungi</taxon>
        <taxon>Dikarya</taxon>
        <taxon>Ascomycota</taxon>
        <taxon>Pezizomycotina</taxon>
        <taxon>Dothideomycetes</taxon>
        <taxon>Dothideomycetidae</taxon>
        <taxon>Mycosphaerellales</taxon>
        <taxon>Teratosphaeriaceae</taxon>
        <taxon>Teratosphaeria</taxon>
    </lineage>
</organism>
<keyword evidence="1" id="KW-0540">Nuclease</keyword>
<dbReference type="InterPro" id="IPR016191">
    <property type="entry name" value="Ribonuclease/ribotoxin"/>
</dbReference>
<dbReference type="OrthoDB" id="3935321at2759"/>
<dbReference type="GO" id="GO:0003723">
    <property type="term" value="F:RNA binding"/>
    <property type="evidence" value="ECO:0007669"/>
    <property type="project" value="InterPro"/>
</dbReference>
<reference evidence="3 4" key="2">
    <citation type="journal article" date="2021" name="Curr. Genet.">
        <title>Genetic response to nitrogen starvation in the aggressive Eucalyptus foliar pathogen Teratosphaeria destructans.</title>
        <authorList>
            <person name="Havenga M."/>
            <person name="Wingfield B.D."/>
            <person name="Wingfield M.J."/>
            <person name="Dreyer L.L."/>
            <person name="Roets F."/>
            <person name="Aylward J."/>
        </authorList>
    </citation>
    <scope>NUCLEOTIDE SEQUENCE [LARGE SCALE GENOMIC DNA]</scope>
    <source>
        <strain evidence="3">CMW44962</strain>
    </source>
</reference>
<keyword evidence="4" id="KW-1185">Reference proteome</keyword>
<dbReference type="SUPFAM" id="SSF53933">
    <property type="entry name" value="Microbial ribonucleases"/>
    <property type="match status" value="1"/>
</dbReference>
<evidence type="ECO:0000256" key="1">
    <source>
        <dbReference type="ARBA" id="ARBA00022722"/>
    </source>
</evidence>
<evidence type="ECO:0000313" key="4">
    <source>
        <dbReference type="Proteomes" id="UP001138500"/>
    </source>
</evidence>
<dbReference type="Pfam" id="PF00545">
    <property type="entry name" value="Ribonuclease"/>
    <property type="match status" value="1"/>
</dbReference>